<evidence type="ECO:0000256" key="10">
    <source>
        <dbReference type="ARBA" id="ARBA00023128"/>
    </source>
</evidence>
<evidence type="ECO:0000256" key="2">
    <source>
        <dbReference type="ARBA" id="ARBA00008892"/>
    </source>
</evidence>
<dbReference type="GO" id="GO:0045259">
    <property type="term" value="C:proton-transporting ATP synthase complex"/>
    <property type="evidence" value="ECO:0007669"/>
    <property type="project" value="UniProtKB-KW"/>
</dbReference>
<keyword evidence="9 12" id="KW-0406">Ion transport</keyword>
<reference evidence="14" key="2">
    <citation type="submission" date="2018-09" db="EMBL/GenBank/DDBJ databases">
        <authorList>
            <person name="James G."/>
        </authorList>
    </citation>
    <scope>NUCLEOTIDE SEQUENCE</scope>
</reference>
<keyword evidence="7 12" id="KW-0375">Hydrogen ion transport</keyword>
<keyword evidence="4 12" id="KW-0813">Transport</keyword>
<comment type="subcellular location">
    <subcellularLocation>
        <location evidence="1 12">Mitochondrion membrane</location>
        <topology evidence="1 12">Single-pass membrane protein</topology>
    </subcellularLocation>
</comment>
<proteinExistence type="inferred from homology"/>
<dbReference type="EMBL" id="MH940180">
    <property type="protein sequence ID" value="AYR05187.1"/>
    <property type="molecule type" value="Genomic_DNA"/>
</dbReference>
<evidence type="ECO:0000313" key="14">
    <source>
        <dbReference type="EMBL" id="AYR05187.1"/>
    </source>
</evidence>
<geneLocation type="mitochondrion" evidence="14"/>
<evidence type="ECO:0000256" key="12">
    <source>
        <dbReference type="RuleBase" id="RU003661"/>
    </source>
</evidence>
<evidence type="ECO:0000256" key="7">
    <source>
        <dbReference type="ARBA" id="ARBA00022781"/>
    </source>
</evidence>
<dbReference type="GO" id="GO:0015986">
    <property type="term" value="P:proton motive force-driven ATP synthesis"/>
    <property type="evidence" value="ECO:0007669"/>
    <property type="project" value="InterPro"/>
</dbReference>
<reference evidence="14" key="1">
    <citation type="journal article" date="2015" name="Mol. Biol. Evol.">
        <title>Soup to Tree: The Phylogeny of Beetles Inferred by Mitochondrial Metagenomics of a Bornean Rainforest Sample.</title>
        <authorList>
            <person name="Crampton-Platt A."/>
            <person name="Timmermans M.J."/>
            <person name="Gimmel M.L."/>
            <person name="Kutty S.N."/>
            <person name="Cockerill T.D."/>
            <person name="Vun Khen C."/>
            <person name="Vogler A.P."/>
        </authorList>
    </citation>
    <scope>NUCLEOTIDE SEQUENCE</scope>
</reference>
<protein>
    <recommendedName>
        <fullName evidence="12">ATP synthase complex subunit 8</fullName>
    </recommendedName>
</protein>
<keyword evidence="11 13" id="KW-0472">Membrane</keyword>
<evidence type="ECO:0000256" key="13">
    <source>
        <dbReference type="SAM" id="Phobius"/>
    </source>
</evidence>
<evidence type="ECO:0000256" key="5">
    <source>
        <dbReference type="ARBA" id="ARBA00022547"/>
    </source>
</evidence>
<evidence type="ECO:0000256" key="4">
    <source>
        <dbReference type="ARBA" id="ARBA00022448"/>
    </source>
</evidence>
<evidence type="ECO:0000256" key="8">
    <source>
        <dbReference type="ARBA" id="ARBA00022989"/>
    </source>
</evidence>
<organism evidence="14">
    <name type="scientific">Coleoptera sp. ACP-2013</name>
    <dbReference type="NCBI Taxonomy" id="2485033"/>
    <lineage>
        <taxon>Eukaryota</taxon>
        <taxon>Metazoa</taxon>
        <taxon>Ecdysozoa</taxon>
        <taxon>Arthropoda</taxon>
        <taxon>Hexapoda</taxon>
        <taxon>Insecta</taxon>
        <taxon>Pterygota</taxon>
        <taxon>Neoptera</taxon>
        <taxon>Endopterygota</taxon>
        <taxon>Coleoptera</taxon>
    </lineage>
</organism>
<keyword evidence="6 12" id="KW-0812">Transmembrane</keyword>
<evidence type="ECO:0000256" key="3">
    <source>
        <dbReference type="ARBA" id="ARBA00011291"/>
    </source>
</evidence>
<dbReference type="InterPro" id="IPR001421">
    <property type="entry name" value="ATP8_metazoa"/>
</dbReference>
<dbReference type="AlphaFoldDB" id="A0A3G3MEG0"/>
<evidence type="ECO:0000256" key="6">
    <source>
        <dbReference type="ARBA" id="ARBA00022692"/>
    </source>
</evidence>
<evidence type="ECO:0000256" key="9">
    <source>
        <dbReference type="ARBA" id="ARBA00023065"/>
    </source>
</evidence>
<keyword evidence="10 12" id="KW-0496">Mitochondrion</keyword>
<dbReference type="Pfam" id="PF00895">
    <property type="entry name" value="ATP-synt_8"/>
    <property type="match status" value="1"/>
</dbReference>
<sequence length="51" mass="6379">MPQMAPLNWLILFMYFILMFYLFNTLNYFAFLTSPKKENLFFSKKNISWKW</sequence>
<comment type="similarity">
    <text evidence="2 12">Belongs to the ATPase protein 8 family.</text>
</comment>
<dbReference type="GO" id="GO:0015078">
    <property type="term" value="F:proton transmembrane transporter activity"/>
    <property type="evidence" value="ECO:0007669"/>
    <property type="project" value="InterPro"/>
</dbReference>
<evidence type="ECO:0000256" key="1">
    <source>
        <dbReference type="ARBA" id="ARBA00004304"/>
    </source>
</evidence>
<dbReference type="GO" id="GO:0031966">
    <property type="term" value="C:mitochondrial membrane"/>
    <property type="evidence" value="ECO:0007669"/>
    <property type="project" value="UniProtKB-SubCell"/>
</dbReference>
<evidence type="ECO:0000256" key="11">
    <source>
        <dbReference type="ARBA" id="ARBA00023136"/>
    </source>
</evidence>
<feature type="transmembrane region" description="Helical" evidence="13">
    <location>
        <begin position="12"/>
        <end position="32"/>
    </location>
</feature>
<accession>A0A3G3MEG0</accession>
<keyword evidence="5 12" id="KW-0138">CF(0)</keyword>
<keyword evidence="8 13" id="KW-1133">Transmembrane helix</keyword>
<comment type="subunit">
    <text evidence="3">F-type ATPases have 2 components, CF(1) - the catalytic core - and CF(0) - the membrane proton channel.</text>
</comment>
<gene>
    <name evidence="14" type="primary">atp8</name>
</gene>
<name>A0A3G3MEG0_9COLE</name>